<dbReference type="Gene3D" id="3.30.9.10">
    <property type="entry name" value="D-Amino Acid Oxidase, subunit A, domain 2"/>
    <property type="match status" value="1"/>
</dbReference>
<dbReference type="InterPro" id="IPR036188">
    <property type="entry name" value="FAD/NAD-bd_sf"/>
</dbReference>
<dbReference type="PANTHER" id="PTHR13847">
    <property type="entry name" value="SARCOSINE DEHYDROGENASE-RELATED"/>
    <property type="match status" value="1"/>
</dbReference>
<dbReference type="Pfam" id="PF01266">
    <property type="entry name" value="DAO"/>
    <property type="match status" value="1"/>
</dbReference>
<accession>A0ABP8ER33</accession>
<name>A0ABP8ER33_9MICO</name>
<evidence type="ECO:0000313" key="3">
    <source>
        <dbReference type="EMBL" id="GAA4286394.1"/>
    </source>
</evidence>
<keyword evidence="1" id="KW-0560">Oxidoreductase</keyword>
<feature type="domain" description="FAD dependent oxidoreductase" evidence="2">
    <location>
        <begin position="16"/>
        <end position="360"/>
    </location>
</feature>
<protein>
    <submittedName>
        <fullName evidence="3">FAD-binding oxidoreductase</fullName>
    </submittedName>
</protein>
<dbReference type="SUPFAM" id="SSF51905">
    <property type="entry name" value="FAD/NAD(P)-binding domain"/>
    <property type="match status" value="1"/>
</dbReference>
<sequence length="391" mass="40977">MADKMNRVAPLPAAADVVVIGEGAIAASATFYLAEAGVEVLMLCAGDKAGDGATGPGLGAVGAVRGSDPTMLDLIVRSVRELQAFEERFGRSIAWDQQGFLGLVPLNGDLTELRQRAEALTARGLDARVVAPEDARCPYIDPTRYAGALFVPGAAMVYGDLIGSFVTDAAELRGAQVRVGVPVTAVGCAHGGITSVVTDAGTVRTRTVVNCEELRAAEIGALASQPLPVRPVKRSLFYTADVDPEPWMLFPYTIDLETDLVLHPAGEGLLFGVMRQLGTDAQISRESELSDARAAAADRLPALATADVPHGGPCCTCDDTPDGLPLIGRSEAVHGFVYAVGLGGEGFALAPGVGQVVRDLVLGNEPFTDVSGLSADRFERPRPRRGWFGRR</sequence>
<dbReference type="PANTHER" id="PTHR13847:SF287">
    <property type="entry name" value="FAD-DEPENDENT OXIDOREDUCTASE DOMAIN-CONTAINING PROTEIN 1"/>
    <property type="match status" value="1"/>
</dbReference>
<organism evidence="3 4">
    <name type="scientific">Georgenia daeguensis</name>
    <dbReference type="NCBI Taxonomy" id="908355"/>
    <lineage>
        <taxon>Bacteria</taxon>
        <taxon>Bacillati</taxon>
        <taxon>Actinomycetota</taxon>
        <taxon>Actinomycetes</taxon>
        <taxon>Micrococcales</taxon>
        <taxon>Bogoriellaceae</taxon>
        <taxon>Georgenia</taxon>
    </lineage>
</organism>
<evidence type="ECO:0000259" key="2">
    <source>
        <dbReference type="Pfam" id="PF01266"/>
    </source>
</evidence>
<proteinExistence type="predicted"/>
<dbReference type="Proteomes" id="UP001499841">
    <property type="component" value="Unassembled WGS sequence"/>
</dbReference>
<dbReference type="InterPro" id="IPR006076">
    <property type="entry name" value="FAD-dep_OxRdtase"/>
</dbReference>
<keyword evidence="4" id="KW-1185">Reference proteome</keyword>
<dbReference type="EMBL" id="BAABBA010000003">
    <property type="protein sequence ID" value="GAA4286394.1"/>
    <property type="molecule type" value="Genomic_DNA"/>
</dbReference>
<dbReference type="Gene3D" id="3.50.50.60">
    <property type="entry name" value="FAD/NAD(P)-binding domain"/>
    <property type="match status" value="1"/>
</dbReference>
<evidence type="ECO:0000256" key="1">
    <source>
        <dbReference type="ARBA" id="ARBA00023002"/>
    </source>
</evidence>
<dbReference type="RefSeq" id="WP_345037861.1">
    <property type="nucleotide sequence ID" value="NZ_BAABBA010000003.1"/>
</dbReference>
<gene>
    <name evidence="3" type="ORF">GCM10022262_07530</name>
</gene>
<comment type="caution">
    <text evidence="3">The sequence shown here is derived from an EMBL/GenBank/DDBJ whole genome shotgun (WGS) entry which is preliminary data.</text>
</comment>
<evidence type="ECO:0000313" key="4">
    <source>
        <dbReference type="Proteomes" id="UP001499841"/>
    </source>
</evidence>
<reference evidence="4" key="1">
    <citation type="journal article" date="2019" name="Int. J. Syst. Evol. Microbiol.">
        <title>The Global Catalogue of Microorganisms (GCM) 10K type strain sequencing project: providing services to taxonomists for standard genome sequencing and annotation.</title>
        <authorList>
            <consortium name="The Broad Institute Genomics Platform"/>
            <consortium name="The Broad Institute Genome Sequencing Center for Infectious Disease"/>
            <person name="Wu L."/>
            <person name="Ma J."/>
        </authorList>
    </citation>
    <scope>NUCLEOTIDE SEQUENCE [LARGE SCALE GENOMIC DNA]</scope>
    <source>
        <strain evidence="4">JCM 17459</strain>
    </source>
</reference>